<feature type="transmembrane region" description="Helical" evidence="6">
    <location>
        <begin position="211"/>
        <end position="230"/>
    </location>
</feature>
<keyword evidence="4 6" id="KW-1133">Transmembrane helix</keyword>
<dbReference type="Pfam" id="PF03706">
    <property type="entry name" value="LPG_synthase_TM"/>
    <property type="match status" value="1"/>
</dbReference>
<reference evidence="8" key="1">
    <citation type="journal article" date="2020" name="bioRxiv">
        <title>A rank-normalized archaeal taxonomy based on genome phylogeny resolves widespread incomplete and uneven classifications.</title>
        <authorList>
            <person name="Rinke C."/>
            <person name="Chuvochina M."/>
            <person name="Mussig A.J."/>
            <person name="Chaumeil P.-A."/>
            <person name="Waite D.W."/>
            <person name="Whitman W.B."/>
            <person name="Parks D.H."/>
            <person name="Hugenholtz P."/>
        </authorList>
    </citation>
    <scope>NUCLEOTIDE SEQUENCE [LARGE SCALE GENOMIC DNA]</scope>
</reference>
<accession>A0A7J4IUX3</accession>
<protein>
    <submittedName>
        <fullName evidence="7">Flippase-like domain-containing protein</fullName>
    </submittedName>
</protein>
<keyword evidence="2" id="KW-1003">Cell membrane</keyword>
<name>A0A7J4IUX3_9ARCH</name>
<evidence type="ECO:0000313" key="8">
    <source>
        <dbReference type="Proteomes" id="UP000565078"/>
    </source>
</evidence>
<sequence length="324" mass="34829">MVSFKAIAALVGIIVFAFILSQVDIGLVVATMAHANPGLYALALAMLCVLVLLKGIKWRLILRSQGVPISLIEASKYFLIGFFFSSFTPGRVGDFSRALYIKDSASLSTGLSSVVIDRALDVCILIVFAMVAAAYLSATMGLVVVPVHLLAALLLCAIASAFLLTRETLVKALLRPLYLAFIPVKFKGMMSKGFGAFFFATKSAFKNPGPLALAVVATALQWLLSLLFAYTLAISLGVKIPFWLVFALHPIVTLSDLIPITVSGLGTREGLMVFFFSLSSLPAEQAVAFSILFFITGYVLVAAAGYFLFAREPVRLKKIIGEII</sequence>
<evidence type="ECO:0000256" key="1">
    <source>
        <dbReference type="ARBA" id="ARBA00004651"/>
    </source>
</evidence>
<dbReference type="AlphaFoldDB" id="A0A7J4IUX3"/>
<gene>
    <name evidence="7" type="ORF">HA254_01075</name>
</gene>
<evidence type="ECO:0000256" key="2">
    <source>
        <dbReference type="ARBA" id="ARBA00022475"/>
    </source>
</evidence>
<evidence type="ECO:0000256" key="4">
    <source>
        <dbReference type="ARBA" id="ARBA00022989"/>
    </source>
</evidence>
<evidence type="ECO:0000313" key="7">
    <source>
        <dbReference type="EMBL" id="HIH09242.1"/>
    </source>
</evidence>
<comment type="caution">
    <text evidence="7">The sequence shown here is derived from an EMBL/GenBank/DDBJ whole genome shotgun (WGS) entry which is preliminary data.</text>
</comment>
<evidence type="ECO:0000256" key="3">
    <source>
        <dbReference type="ARBA" id="ARBA00022692"/>
    </source>
</evidence>
<organism evidence="7 8">
    <name type="scientific">Candidatus Iainarchaeum sp</name>
    <dbReference type="NCBI Taxonomy" id="3101447"/>
    <lineage>
        <taxon>Archaea</taxon>
        <taxon>Candidatus Iainarchaeota</taxon>
        <taxon>Candidatus Iainarchaeia</taxon>
        <taxon>Candidatus Iainarchaeales</taxon>
        <taxon>Candidatus Iainarchaeaceae</taxon>
        <taxon>Candidatus Iainarchaeum</taxon>
    </lineage>
</organism>
<dbReference type="PANTHER" id="PTHR40277:SF1">
    <property type="entry name" value="BLL5419 PROTEIN"/>
    <property type="match status" value="1"/>
</dbReference>
<dbReference type="NCBIfam" id="TIGR00374">
    <property type="entry name" value="flippase-like domain"/>
    <property type="match status" value="1"/>
</dbReference>
<keyword evidence="5 6" id="KW-0472">Membrane</keyword>
<feature type="transmembrane region" description="Helical" evidence="6">
    <location>
        <begin position="39"/>
        <end position="56"/>
    </location>
</feature>
<dbReference type="EMBL" id="DUGC01000021">
    <property type="protein sequence ID" value="HIH09242.1"/>
    <property type="molecule type" value="Genomic_DNA"/>
</dbReference>
<dbReference type="GO" id="GO:0005886">
    <property type="term" value="C:plasma membrane"/>
    <property type="evidence" value="ECO:0007669"/>
    <property type="project" value="UniProtKB-SubCell"/>
</dbReference>
<feature type="transmembrane region" description="Helical" evidence="6">
    <location>
        <begin position="177"/>
        <end position="199"/>
    </location>
</feature>
<comment type="subcellular location">
    <subcellularLocation>
        <location evidence="1">Cell membrane</location>
        <topology evidence="1">Multi-pass membrane protein</topology>
    </subcellularLocation>
</comment>
<evidence type="ECO:0000256" key="6">
    <source>
        <dbReference type="SAM" id="Phobius"/>
    </source>
</evidence>
<keyword evidence="3 6" id="KW-0812">Transmembrane</keyword>
<evidence type="ECO:0000256" key="5">
    <source>
        <dbReference type="ARBA" id="ARBA00023136"/>
    </source>
</evidence>
<feature type="transmembrane region" description="Helical" evidence="6">
    <location>
        <begin position="119"/>
        <end position="138"/>
    </location>
</feature>
<feature type="transmembrane region" description="Helical" evidence="6">
    <location>
        <begin position="7"/>
        <end position="33"/>
    </location>
</feature>
<dbReference type="InterPro" id="IPR022791">
    <property type="entry name" value="L-PG_synthase/AglD"/>
</dbReference>
<feature type="transmembrane region" description="Helical" evidence="6">
    <location>
        <begin position="286"/>
        <end position="309"/>
    </location>
</feature>
<feature type="transmembrane region" description="Helical" evidence="6">
    <location>
        <begin position="144"/>
        <end position="165"/>
    </location>
</feature>
<dbReference type="Proteomes" id="UP000565078">
    <property type="component" value="Unassembled WGS sequence"/>
</dbReference>
<feature type="transmembrane region" description="Helical" evidence="6">
    <location>
        <begin position="242"/>
        <end position="266"/>
    </location>
</feature>
<proteinExistence type="predicted"/>
<dbReference type="PANTHER" id="PTHR40277">
    <property type="entry name" value="BLL5419 PROTEIN"/>
    <property type="match status" value="1"/>
</dbReference>